<comment type="similarity">
    <text evidence="1">Belongs to the UPF0065 (bug) family.</text>
</comment>
<gene>
    <name evidence="3" type="ORF">A605_13790</name>
</gene>
<organism evidence="3 4">
    <name type="scientific">Corynebacterium halotolerans YIM 70093 = DSM 44683</name>
    <dbReference type="NCBI Taxonomy" id="1121362"/>
    <lineage>
        <taxon>Bacteria</taxon>
        <taxon>Bacillati</taxon>
        <taxon>Actinomycetota</taxon>
        <taxon>Actinomycetes</taxon>
        <taxon>Mycobacteriales</taxon>
        <taxon>Corynebacteriaceae</taxon>
        <taxon>Corynebacterium</taxon>
    </lineage>
</organism>
<feature type="signal peptide" evidence="2">
    <location>
        <begin position="1"/>
        <end position="22"/>
    </location>
</feature>
<proteinExistence type="inferred from homology"/>
<evidence type="ECO:0000256" key="1">
    <source>
        <dbReference type="ARBA" id="ARBA00006987"/>
    </source>
</evidence>
<dbReference type="InterPro" id="IPR005064">
    <property type="entry name" value="BUG"/>
</dbReference>
<dbReference type="CDD" id="cd07012">
    <property type="entry name" value="PBP2_Bug_TTT"/>
    <property type="match status" value="1"/>
</dbReference>
<dbReference type="Proteomes" id="UP000011723">
    <property type="component" value="Chromosome"/>
</dbReference>
<dbReference type="Gene3D" id="3.40.190.150">
    <property type="entry name" value="Bordetella uptake gene, domain 1"/>
    <property type="match status" value="1"/>
</dbReference>
<evidence type="ECO:0000313" key="3">
    <source>
        <dbReference type="EMBL" id="AGF73754.1"/>
    </source>
</evidence>
<evidence type="ECO:0000313" key="4">
    <source>
        <dbReference type="Proteomes" id="UP000011723"/>
    </source>
</evidence>
<dbReference type="PANTHER" id="PTHR42928:SF5">
    <property type="entry name" value="BLR1237 PROTEIN"/>
    <property type="match status" value="1"/>
</dbReference>
<dbReference type="STRING" id="1121362.A605_13790"/>
<dbReference type="eggNOG" id="COG3181">
    <property type="taxonomic scope" value="Bacteria"/>
</dbReference>
<dbReference type="InterPro" id="IPR042100">
    <property type="entry name" value="Bug_dom1"/>
</dbReference>
<protein>
    <recommendedName>
        <fullName evidence="5">Secreted protein</fullName>
    </recommendedName>
</protein>
<dbReference type="PANTHER" id="PTHR42928">
    <property type="entry name" value="TRICARBOXYLATE-BINDING PROTEIN"/>
    <property type="match status" value="1"/>
</dbReference>
<dbReference type="PATRIC" id="fig|1121362.3.peg.2804"/>
<dbReference type="KEGG" id="chn:A605_13790"/>
<sequence>MVRAVVAVIALAGLLLSGCQAAANTADYPNKRVQLLVGYGAGGANDTTARSFGQAFEEVSGGTMLVVNRPGAGGIIAATEAMVEAADGHRLFLAPIAAFTSAPLMQEVRYGDDDFRSFAVLTEQPLVLVAPADSPYETIEDLAGATGTVTHTSFGEGHMTQLVAGEVLNALGVDSQAIPFDGSPAAVQSVANGESDLGVIDITSARPRVQAGDLKALAVTGPVRVKGLEDVPTITEAGFPEADYVVSQALVGPADIPDDVAAQIEALAAEAVKQPVFQDYLETTGSHLPKQPGPEWMTGYVPMERARTEDSYDKLGVER</sequence>
<dbReference type="SUPFAM" id="SSF53850">
    <property type="entry name" value="Periplasmic binding protein-like II"/>
    <property type="match status" value="1"/>
</dbReference>
<evidence type="ECO:0008006" key="5">
    <source>
        <dbReference type="Google" id="ProtNLM"/>
    </source>
</evidence>
<dbReference type="AlphaFoldDB" id="M1N1F4"/>
<name>M1N1F4_9CORY</name>
<dbReference type="Gene3D" id="3.40.190.10">
    <property type="entry name" value="Periplasmic binding protein-like II"/>
    <property type="match status" value="1"/>
</dbReference>
<evidence type="ECO:0000256" key="2">
    <source>
        <dbReference type="SAM" id="SignalP"/>
    </source>
</evidence>
<accession>M1N1F4</accession>
<dbReference type="HOGENOM" id="CLU_045683_0_2_11"/>
<keyword evidence="2" id="KW-0732">Signal</keyword>
<dbReference type="Pfam" id="PF03401">
    <property type="entry name" value="TctC"/>
    <property type="match status" value="1"/>
</dbReference>
<keyword evidence="4" id="KW-1185">Reference proteome</keyword>
<dbReference type="PIRSF" id="PIRSF017082">
    <property type="entry name" value="YflP"/>
    <property type="match status" value="1"/>
</dbReference>
<dbReference type="EMBL" id="CP003697">
    <property type="protein sequence ID" value="AGF73754.1"/>
    <property type="molecule type" value="Genomic_DNA"/>
</dbReference>
<reference evidence="3 4" key="1">
    <citation type="journal article" date="2012" name="Stand. Genomic Sci.">
        <title>Genome sequence of the halotolerant bacterium Corynebacterium halotolerans type strain YIM 70093(T) (= DSM 44683(T)).</title>
        <authorList>
            <person name="Ruckert C."/>
            <person name="Albersmeier A."/>
            <person name="Al-Dilaimi A."/>
            <person name="Niehaus K."/>
            <person name="Szczepanowski R."/>
            <person name="Kalinowski J."/>
        </authorList>
    </citation>
    <scope>NUCLEOTIDE SEQUENCE [LARGE SCALE GENOMIC DNA]</scope>
    <source>
        <strain evidence="3">YIM 70093</strain>
    </source>
</reference>
<feature type="chain" id="PRO_5038367615" description="Secreted protein" evidence="2">
    <location>
        <begin position="23"/>
        <end position="319"/>
    </location>
</feature>
<dbReference type="PROSITE" id="PS51257">
    <property type="entry name" value="PROKAR_LIPOPROTEIN"/>
    <property type="match status" value="1"/>
</dbReference>